<dbReference type="InterPro" id="IPR000792">
    <property type="entry name" value="Tscrpt_reg_LuxR_C"/>
</dbReference>
<evidence type="ECO:0000313" key="5">
    <source>
        <dbReference type="EMBL" id="KYG78443.1"/>
    </source>
</evidence>
<dbReference type="SMART" id="SM00421">
    <property type="entry name" value="HTH_LUXR"/>
    <property type="match status" value="1"/>
</dbReference>
<dbReference type="Pfam" id="PF00196">
    <property type="entry name" value="GerE"/>
    <property type="match status" value="1"/>
</dbReference>
<dbReference type="PANTHER" id="PTHR44688:SF16">
    <property type="entry name" value="DNA-BINDING TRANSCRIPTIONAL ACTIVATOR DEVR_DOSR"/>
    <property type="match status" value="1"/>
</dbReference>
<reference evidence="5 6" key="1">
    <citation type="submission" date="2016-01" db="EMBL/GenBank/DDBJ databases">
        <title>Genome sequencing of Roseivirga spongicola UST030701-084.</title>
        <authorList>
            <person name="Selvaratnam C."/>
            <person name="Thevarajoo S."/>
            <person name="Goh K.M."/>
            <person name="Ee R."/>
            <person name="Chan K.-G."/>
            <person name="Chong C.S."/>
        </authorList>
    </citation>
    <scope>NUCLEOTIDE SEQUENCE [LARGE SCALE GENOMIC DNA]</scope>
    <source>
        <strain evidence="5 6">UST030701-084</strain>
    </source>
</reference>
<evidence type="ECO:0000256" key="3">
    <source>
        <dbReference type="ARBA" id="ARBA00023163"/>
    </source>
</evidence>
<dbReference type="InterPro" id="IPR016032">
    <property type="entry name" value="Sig_transdc_resp-reg_C-effctor"/>
</dbReference>
<evidence type="ECO:0000259" key="4">
    <source>
        <dbReference type="PROSITE" id="PS50043"/>
    </source>
</evidence>
<evidence type="ECO:0000256" key="2">
    <source>
        <dbReference type="ARBA" id="ARBA00023125"/>
    </source>
</evidence>
<name>A0A150XIE1_9BACT</name>
<dbReference type="RefSeq" id="WP_068218229.1">
    <property type="nucleotide sequence ID" value="NZ_CP139724.1"/>
</dbReference>
<dbReference type="Proteomes" id="UP000075606">
    <property type="component" value="Unassembled WGS sequence"/>
</dbReference>
<feature type="domain" description="HTH luxR-type" evidence="4">
    <location>
        <begin position="9"/>
        <end position="75"/>
    </location>
</feature>
<evidence type="ECO:0000313" key="6">
    <source>
        <dbReference type="Proteomes" id="UP000075606"/>
    </source>
</evidence>
<dbReference type="PANTHER" id="PTHR44688">
    <property type="entry name" value="DNA-BINDING TRANSCRIPTIONAL ACTIVATOR DEVR_DOSR"/>
    <property type="match status" value="1"/>
</dbReference>
<dbReference type="OrthoDB" id="965844at2"/>
<dbReference type="InterPro" id="IPR036388">
    <property type="entry name" value="WH-like_DNA-bd_sf"/>
</dbReference>
<dbReference type="SUPFAM" id="SSF46894">
    <property type="entry name" value="C-terminal effector domain of the bipartite response regulators"/>
    <property type="match status" value="1"/>
</dbReference>
<protein>
    <recommendedName>
        <fullName evidence="4">HTH luxR-type domain-containing protein</fullName>
    </recommendedName>
</protein>
<sequence>MTNKIQTKKKEILNALSVREIEILQHMAKGNSRSDIASTLSISVLTYDEHRKNIRNKLGLQSNADWAMVLMAFMS</sequence>
<dbReference type="Gene3D" id="1.10.10.10">
    <property type="entry name" value="Winged helix-like DNA-binding domain superfamily/Winged helix DNA-binding domain"/>
    <property type="match status" value="1"/>
</dbReference>
<keyword evidence="3" id="KW-0804">Transcription</keyword>
<dbReference type="GO" id="GO:0003677">
    <property type="term" value="F:DNA binding"/>
    <property type="evidence" value="ECO:0007669"/>
    <property type="project" value="UniProtKB-KW"/>
</dbReference>
<organism evidence="5 6">
    <name type="scientific">Roseivirga spongicola</name>
    <dbReference type="NCBI Taxonomy" id="333140"/>
    <lineage>
        <taxon>Bacteria</taxon>
        <taxon>Pseudomonadati</taxon>
        <taxon>Bacteroidota</taxon>
        <taxon>Cytophagia</taxon>
        <taxon>Cytophagales</taxon>
        <taxon>Roseivirgaceae</taxon>
        <taxon>Roseivirga</taxon>
    </lineage>
</organism>
<dbReference type="PRINTS" id="PR00038">
    <property type="entry name" value="HTHLUXR"/>
</dbReference>
<dbReference type="PROSITE" id="PS50043">
    <property type="entry name" value="HTH_LUXR_2"/>
    <property type="match status" value="1"/>
</dbReference>
<gene>
    <name evidence="5" type="ORF">AWW68_06655</name>
</gene>
<keyword evidence="1" id="KW-0805">Transcription regulation</keyword>
<keyword evidence="6" id="KW-1185">Reference proteome</keyword>
<comment type="caution">
    <text evidence="5">The sequence shown here is derived from an EMBL/GenBank/DDBJ whole genome shotgun (WGS) entry which is preliminary data.</text>
</comment>
<evidence type="ECO:0000256" key="1">
    <source>
        <dbReference type="ARBA" id="ARBA00023015"/>
    </source>
</evidence>
<dbReference type="EMBL" id="LRPC01000001">
    <property type="protein sequence ID" value="KYG78443.1"/>
    <property type="molecule type" value="Genomic_DNA"/>
</dbReference>
<keyword evidence="2" id="KW-0238">DNA-binding</keyword>
<dbReference type="AlphaFoldDB" id="A0A150XIE1"/>
<proteinExistence type="predicted"/>
<accession>A0A150XIE1</accession>
<dbReference type="GO" id="GO:0006355">
    <property type="term" value="P:regulation of DNA-templated transcription"/>
    <property type="evidence" value="ECO:0007669"/>
    <property type="project" value="InterPro"/>
</dbReference>
<dbReference type="STRING" id="333140.AWW68_06655"/>